<proteinExistence type="predicted"/>
<comment type="caution">
    <text evidence="2">The sequence shown here is derived from an EMBL/GenBank/DDBJ whole genome shotgun (WGS) entry which is preliminary data.</text>
</comment>
<keyword evidence="1" id="KW-0472">Membrane</keyword>
<dbReference type="NCBIfam" id="TIGR02532">
    <property type="entry name" value="IV_pilin_GFxxxE"/>
    <property type="match status" value="1"/>
</dbReference>
<evidence type="ECO:0000256" key="1">
    <source>
        <dbReference type="SAM" id="Phobius"/>
    </source>
</evidence>
<reference evidence="3" key="1">
    <citation type="submission" date="2018-09" db="EMBL/GenBank/DDBJ databases">
        <authorList>
            <person name="Livingstone P.G."/>
            <person name="Whitworth D.E."/>
        </authorList>
    </citation>
    <scope>NUCLEOTIDE SEQUENCE [LARGE SCALE GENOMIC DNA]</scope>
    <source>
        <strain evidence="3">AB047A</strain>
    </source>
</reference>
<sequence length="173" mass="18601">MAAMKQRASRGVTLLEVMATMAVMLLGVAAAMTVVSQTTRSNRRTLTANQAQIIAERTLENILQRGCQGSPTCDVAKDETFNVWQTSDGFLRNSAPTDPKVVARMYTVDVDVDNPQVPGTMEAGGSMGEPALNRSLVGASSGTLVNVRVSVSWVEPGIRTDRQMVVMQTRMAP</sequence>
<keyword evidence="3" id="KW-1185">Reference proteome</keyword>
<dbReference type="InterPro" id="IPR012902">
    <property type="entry name" value="N_methyl_site"/>
</dbReference>
<dbReference type="OrthoDB" id="5512828at2"/>
<dbReference type="Proteomes" id="UP000282656">
    <property type="component" value="Unassembled WGS sequence"/>
</dbReference>
<organism evidence="2 3">
    <name type="scientific">Corallococcus interemptor</name>
    <dbReference type="NCBI Taxonomy" id="2316720"/>
    <lineage>
        <taxon>Bacteria</taxon>
        <taxon>Pseudomonadati</taxon>
        <taxon>Myxococcota</taxon>
        <taxon>Myxococcia</taxon>
        <taxon>Myxococcales</taxon>
        <taxon>Cystobacterineae</taxon>
        <taxon>Myxococcaceae</taxon>
        <taxon>Corallococcus</taxon>
    </lineage>
</organism>
<keyword evidence="1" id="KW-1133">Transmembrane helix</keyword>
<dbReference type="AlphaFoldDB" id="A0A3A8QPQ4"/>
<name>A0A3A8QPQ4_9BACT</name>
<gene>
    <name evidence="2" type="ORF">D7X96_10650</name>
</gene>
<feature type="transmembrane region" description="Helical" evidence="1">
    <location>
        <begin position="12"/>
        <end position="35"/>
    </location>
</feature>
<evidence type="ECO:0000313" key="3">
    <source>
        <dbReference type="Proteomes" id="UP000282656"/>
    </source>
</evidence>
<dbReference type="EMBL" id="RAWM01000021">
    <property type="protein sequence ID" value="RKH70716.1"/>
    <property type="molecule type" value="Genomic_DNA"/>
</dbReference>
<dbReference type="Pfam" id="PF07963">
    <property type="entry name" value="N_methyl"/>
    <property type="match status" value="1"/>
</dbReference>
<evidence type="ECO:0000313" key="2">
    <source>
        <dbReference type="EMBL" id="RKH70716.1"/>
    </source>
</evidence>
<protein>
    <submittedName>
        <fullName evidence="2">Type II secretion system protein</fullName>
    </submittedName>
</protein>
<accession>A0A3A8QPQ4</accession>
<dbReference type="PROSITE" id="PS00409">
    <property type="entry name" value="PROKAR_NTER_METHYL"/>
    <property type="match status" value="1"/>
</dbReference>
<keyword evidence="1" id="KW-0812">Transmembrane</keyword>